<feature type="region of interest" description="Disordered" evidence="1">
    <location>
        <begin position="326"/>
        <end position="346"/>
    </location>
</feature>
<evidence type="ECO:0000256" key="1">
    <source>
        <dbReference type="SAM" id="MobiDB-lite"/>
    </source>
</evidence>
<reference evidence="3" key="1">
    <citation type="journal article" date="2017" name="Nat. Ecol. Evol.">
        <title>Genome expansion and lineage-specific genetic innovations in the forest pathogenic fungi Armillaria.</title>
        <authorList>
            <person name="Sipos G."/>
            <person name="Prasanna A.N."/>
            <person name="Walter M.C."/>
            <person name="O'Connor E."/>
            <person name="Balint B."/>
            <person name="Krizsan K."/>
            <person name="Kiss B."/>
            <person name="Hess J."/>
            <person name="Varga T."/>
            <person name="Slot J."/>
            <person name="Riley R."/>
            <person name="Boka B."/>
            <person name="Rigling D."/>
            <person name="Barry K."/>
            <person name="Lee J."/>
            <person name="Mihaltcheva S."/>
            <person name="LaButti K."/>
            <person name="Lipzen A."/>
            <person name="Waldron R."/>
            <person name="Moloney N.M."/>
            <person name="Sperisen C."/>
            <person name="Kredics L."/>
            <person name="Vagvoelgyi C."/>
            <person name="Patrignani A."/>
            <person name="Fitzpatrick D."/>
            <person name="Nagy I."/>
            <person name="Doyle S."/>
            <person name="Anderson J.B."/>
            <person name="Grigoriev I.V."/>
            <person name="Gueldener U."/>
            <person name="Muensterkoetter M."/>
            <person name="Nagy L.G."/>
        </authorList>
    </citation>
    <scope>NUCLEOTIDE SEQUENCE [LARGE SCALE GENOMIC DNA]</scope>
    <source>
        <strain evidence="3">Ar21-2</strain>
    </source>
</reference>
<dbReference type="Proteomes" id="UP000217790">
    <property type="component" value="Unassembled WGS sequence"/>
</dbReference>
<keyword evidence="3" id="KW-1185">Reference proteome</keyword>
<dbReference type="InParanoid" id="A0A2H3DYN6"/>
<evidence type="ECO:0000313" key="3">
    <source>
        <dbReference type="Proteomes" id="UP000217790"/>
    </source>
</evidence>
<dbReference type="STRING" id="47427.A0A2H3DYN6"/>
<evidence type="ECO:0000313" key="2">
    <source>
        <dbReference type="EMBL" id="PBK92576.1"/>
    </source>
</evidence>
<name>A0A2H3DYN6_ARMGA</name>
<dbReference type="AlphaFoldDB" id="A0A2H3DYN6"/>
<proteinExistence type="predicted"/>
<feature type="compositionally biased region" description="Basic and acidic residues" evidence="1">
    <location>
        <begin position="328"/>
        <end position="346"/>
    </location>
</feature>
<organism evidence="2 3">
    <name type="scientific">Armillaria gallica</name>
    <name type="common">Bulbous honey fungus</name>
    <name type="synonym">Armillaria bulbosa</name>
    <dbReference type="NCBI Taxonomy" id="47427"/>
    <lineage>
        <taxon>Eukaryota</taxon>
        <taxon>Fungi</taxon>
        <taxon>Dikarya</taxon>
        <taxon>Basidiomycota</taxon>
        <taxon>Agaricomycotina</taxon>
        <taxon>Agaricomycetes</taxon>
        <taxon>Agaricomycetidae</taxon>
        <taxon>Agaricales</taxon>
        <taxon>Marasmiineae</taxon>
        <taxon>Physalacriaceae</taxon>
        <taxon>Armillaria</taxon>
    </lineage>
</organism>
<protein>
    <submittedName>
        <fullName evidence="2">Uncharacterized protein</fullName>
    </submittedName>
</protein>
<gene>
    <name evidence="2" type="ORF">ARMGADRAFT_1030838</name>
</gene>
<sequence>MVRVKVWLSILPAAPWVWLRPYVLWFCWKRLWLVVFPSRICGGEGGWFRLCKAWAAQSWSRYMHRSSSVKSTARLSNSTVSSWVGALLSATLEINEDVFNELSDLVETDFDEEKDDGVVEVLFVFRPHAWVQALERRVMEGGDTEYAKENDDLKERKLIQELTAPSNAFSSSLAQFMQFTHISSFFPNINMLLSGPTESRPCLPSHWYYTIAPEQPVFMLEGLFARSQHVGVDNEWILRVTSSKEDPFFNKQLLYYIEVNPRMLVYLAEAGVKETRHPLLEWKVSKEPVNPLLPLKLWLPAVLVREAWLDLVQAYEELLALKAHKREKSWDKDKEEESVSKVRDRD</sequence>
<dbReference type="EMBL" id="KZ293658">
    <property type="protein sequence ID" value="PBK92576.1"/>
    <property type="molecule type" value="Genomic_DNA"/>
</dbReference>
<accession>A0A2H3DYN6</accession>